<evidence type="ECO:0000313" key="2">
    <source>
        <dbReference type="EMBL" id="KAK9031040.1"/>
    </source>
</evidence>
<dbReference type="EMBL" id="JBBPBN010000010">
    <property type="protein sequence ID" value="KAK9031040.1"/>
    <property type="molecule type" value="Genomic_DNA"/>
</dbReference>
<proteinExistence type="predicted"/>
<comment type="caution">
    <text evidence="2">The sequence shown here is derived from an EMBL/GenBank/DDBJ whole genome shotgun (WGS) entry which is preliminary data.</text>
</comment>
<organism evidence="2 3">
    <name type="scientific">Hibiscus sabdariffa</name>
    <name type="common">roselle</name>
    <dbReference type="NCBI Taxonomy" id="183260"/>
    <lineage>
        <taxon>Eukaryota</taxon>
        <taxon>Viridiplantae</taxon>
        <taxon>Streptophyta</taxon>
        <taxon>Embryophyta</taxon>
        <taxon>Tracheophyta</taxon>
        <taxon>Spermatophyta</taxon>
        <taxon>Magnoliopsida</taxon>
        <taxon>eudicotyledons</taxon>
        <taxon>Gunneridae</taxon>
        <taxon>Pentapetalae</taxon>
        <taxon>rosids</taxon>
        <taxon>malvids</taxon>
        <taxon>Malvales</taxon>
        <taxon>Malvaceae</taxon>
        <taxon>Malvoideae</taxon>
        <taxon>Hibiscus</taxon>
    </lineage>
</organism>
<name>A0ABR2T171_9ROSI</name>
<reference evidence="2 3" key="1">
    <citation type="journal article" date="2024" name="G3 (Bethesda)">
        <title>Genome assembly of Hibiscus sabdariffa L. provides insights into metabolisms of medicinal natural products.</title>
        <authorList>
            <person name="Kim T."/>
        </authorList>
    </citation>
    <scope>NUCLEOTIDE SEQUENCE [LARGE SCALE GENOMIC DNA]</scope>
    <source>
        <strain evidence="2">TK-2024</strain>
        <tissue evidence="2">Old leaves</tissue>
    </source>
</reference>
<dbReference type="Proteomes" id="UP001396334">
    <property type="component" value="Unassembled WGS sequence"/>
</dbReference>
<accession>A0ABR2T171</accession>
<evidence type="ECO:0000256" key="1">
    <source>
        <dbReference type="SAM" id="MobiDB-lite"/>
    </source>
</evidence>
<gene>
    <name evidence="2" type="ORF">V6N11_032436</name>
</gene>
<keyword evidence="3" id="KW-1185">Reference proteome</keyword>
<sequence>MASFTLLSVEKNKGKERKKTPPTFVTGHWENTIQEEPISSNNSAPTPPEWHFCKSHGTRHPSDHTGLFRDALTGRLLTSTREVLVTAMAQFPATIFLPHT</sequence>
<protein>
    <submittedName>
        <fullName evidence="2">Uncharacterized protein</fullName>
    </submittedName>
</protein>
<feature type="region of interest" description="Disordered" evidence="1">
    <location>
        <begin position="1"/>
        <end position="25"/>
    </location>
</feature>
<evidence type="ECO:0000313" key="3">
    <source>
        <dbReference type="Proteomes" id="UP001396334"/>
    </source>
</evidence>